<dbReference type="PANTHER" id="PTHR31482">
    <property type="entry name" value="ESTS AU081301(E20138)"/>
    <property type="match status" value="1"/>
</dbReference>
<dbReference type="OrthoDB" id="512036at2759"/>
<dbReference type="EnsemblPlants" id="Pp3c16_6980V3.2">
    <property type="protein sequence ID" value="Pp3c16_6980V3.2"/>
    <property type="gene ID" value="Pp3c16_6980"/>
</dbReference>
<dbReference type="Gramene" id="Pp3c16_6980V3.2">
    <property type="protein sequence ID" value="Pp3c16_6980V3.2"/>
    <property type="gene ID" value="Pp3c16_6980"/>
</dbReference>
<evidence type="ECO:0000313" key="4">
    <source>
        <dbReference type="EnsemblPlants" id="Pp3c16_6980V3.1"/>
    </source>
</evidence>
<reference evidence="3 5" key="2">
    <citation type="journal article" date="2018" name="Plant J.">
        <title>The Physcomitrella patens chromosome-scale assembly reveals moss genome structure and evolution.</title>
        <authorList>
            <person name="Lang D."/>
            <person name="Ullrich K.K."/>
            <person name="Murat F."/>
            <person name="Fuchs J."/>
            <person name="Jenkins J."/>
            <person name="Haas F.B."/>
            <person name="Piednoel M."/>
            <person name="Gundlach H."/>
            <person name="Van Bel M."/>
            <person name="Meyberg R."/>
            <person name="Vives C."/>
            <person name="Morata J."/>
            <person name="Symeonidi A."/>
            <person name="Hiss M."/>
            <person name="Muchero W."/>
            <person name="Kamisugi Y."/>
            <person name="Saleh O."/>
            <person name="Blanc G."/>
            <person name="Decker E.L."/>
            <person name="van Gessel N."/>
            <person name="Grimwood J."/>
            <person name="Hayes R.D."/>
            <person name="Graham S.W."/>
            <person name="Gunter L.E."/>
            <person name="McDaniel S.F."/>
            <person name="Hoernstein S.N.W."/>
            <person name="Larsson A."/>
            <person name="Li F.W."/>
            <person name="Perroud P.F."/>
            <person name="Phillips J."/>
            <person name="Ranjan P."/>
            <person name="Rokshar D.S."/>
            <person name="Rothfels C.J."/>
            <person name="Schneider L."/>
            <person name="Shu S."/>
            <person name="Stevenson D.W."/>
            <person name="Thummler F."/>
            <person name="Tillich M."/>
            <person name="Villarreal Aguilar J.C."/>
            <person name="Widiez T."/>
            <person name="Wong G.K."/>
            <person name="Wymore A."/>
            <person name="Zhang Y."/>
            <person name="Zimmer A.D."/>
            <person name="Quatrano R.S."/>
            <person name="Mayer K.F.X."/>
            <person name="Goodstein D."/>
            <person name="Casacuberta J.M."/>
            <person name="Vandepoele K."/>
            <person name="Reski R."/>
            <person name="Cuming A.C."/>
            <person name="Tuskan G.A."/>
            <person name="Maumus F."/>
            <person name="Salse J."/>
            <person name="Schmutz J."/>
            <person name="Rensing S.A."/>
        </authorList>
    </citation>
    <scope>NUCLEOTIDE SEQUENCE [LARGE SCALE GENOMIC DNA]</scope>
    <source>
        <strain evidence="4 5">cv. Gransden 2004</strain>
    </source>
</reference>
<dbReference type="EnsemblPlants" id="Pp3c16_6980V3.1">
    <property type="protein sequence ID" value="Pp3c16_6980V3.1"/>
    <property type="gene ID" value="Pp3c16_6980"/>
</dbReference>
<dbReference type="Proteomes" id="UP000006727">
    <property type="component" value="Chromosome 16"/>
</dbReference>
<name>A0A2K1J7H9_PHYPA</name>
<dbReference type="OMA" id="DARECGI"/>
<feature type="chain" id="PRO_5043158058" description="F-box domain-containing protein" evidence="1">
    <location>
        <begin position="18"/>
        <end position="365"/>
    </location>
</feature>
<dbReference type="RefSeq" id="XP_024398759.1">
    <property type="nucleotide sequence ID" value="XM_024542991.2"/>
</dbReference>
<dbReference type="KEGG" id="ppp:112293503"/>
<reference evidence="4" key="3">
    <citation type="submission" date="2020-12" db="UniProtKB">
        <authorList>
            <consortium name="EnsemblPlants"/>
        </authorList>
    </citation>
    <scope>IDENTIFICATION</scope>
</reference>
<evidence type="ECO:0000313" key="3">
    <source>
        <dbReference type="EMBL" id="PNR37477.1"/>
    </source>
</evidence>
<dbReference type="PROSITE" id="PS50181">
    <property type="entry name" value="FBOX"/>
    <property type="match status" value="1"/>
</dbReference>
<proteinExistence type="predicted"/>
<dbReference type="FunCoup" id="A0A2K1J7H9">
    <property type="interactions" value="721"/>
</dbReference>
<dbReference type="EMBL" id="ABEU02000016">
    <property type="protein sequence ID" value="PNR37477.1"/>
    <property type="molecule type" value="Genomic_DNA"/>
</dbReference>
<accession>A0A2K1J7H9</accession>
<dbReference type="RefSeq" id="XP_024398760.1">
    <property type="nucleotide sequence ID" value="XM_024542992.2"/>
</dbReference>
<dbReference type="InterPro" id="IPR036047">
    <property type="entry name" value="F-box-like_dom_sf"/>
</dbReference>
<dbReference type="Gramene" id="Pp3c16_6980V3.6">
    <property type="protein sequence ID" value="Pp3c16_6980V3.6"/>
    <property type="gene ID" value="Pp3c16_6980"/>
</dbReference>
<dbReference type="PANTHER" id="PTHR31482:SF18">
    <property type="entry name" value="ESTS AU081301(E20138)"/>
    <property type="match status" value="1"/>
</dbReference>
<evidence type="ECO:0000259" key="2">
    <source>
        <dbReference type="PROSITE" id="PS50181"/>
    </source>
</evidence>
<dbReference type="Gramene" id="Pp3c16_6980V3.1">
    <property type="protein sequence ID" value="Pp3c16_6980V3.1"/>
    <property type="gene ID" value="Pp3c16_6980"/>
</dbReference>
<sequence length="365" mass="42277">MSILAAWLALSSSSLDSGDMRQPECLYFEHDGNSIPQWGLGTMFEKRRCSKSEELKCMSVLDLPELALEEILGRLPPASLCQMAAVCHHLRKRCRSDHLWQSLFERKWARVVGSSAFQEWQRQLILQAEQGPPAAECPPRVWGWPLSCLWPFKWLNLQGQPSAIPPPDSLMAWYWALESGSFWFPAQVYNRENGHVGFMLSCYDAELNYDRRTDTFKARYPPHGQRTAVVEEGVQWERLRAPPVETPAHDLHQSDCLADLKPGDCVEVQWRRNKDFPYGWWYGVVGHSEGCEGSSRHCRCYSLETLWLEFNQYAVGSRWRRAPINRKSHEEEGSEAEGFYGGIRKLKTKEEIEIWKKLWPTEDLQ</sequence>
<evidence type="ECO:0000256" key="1">
    <source>
        <dbReference type="SAM" id="SignalP"/>
    </source>
</evidence>
<organism evidence="3">
    <name type="scientific">Physcomitrium patens</name>
    <name type="common">Spreading-leaved earth moss</name>
    <name type="synonym">Physcomitrella patens</name>
    <dbReference type="NCBI Taxonomy" id="3218"/>
    <lineage>
        <taxon>Eukaryota</taxon>
        <taxon>Viridiplantae</taxon>
        <taxon>Streptophyta</taxon>
        <taxon>Embryophyta</taxon>
        <taxon>Bryophyta</taxon>
        <taxon>Bryophytina</taxon>
        <taxon>Bryopsida</taxon>
        <taxon>Funariidae</taxon>
        <taxon>Funariales</taxon>
        <taxon>Funariaceae</taxon>
        <taxon>Physcomitrium</taxon>
    </lineage>
</organism>
<dbReference type="SUPFAM" id="SSF81383">
    <property type="entry name" value="F-box domain"/>
    <property type="match status" value="1"/>
</dbReference>
<dbReference type="AlphaFoldDB" id="A0A2K1J7H9"/>
<keyword evidence="1" id="KW-0732">Signal</keyword>
<dbReference type="CDD" id="cd09917">
    <property type="entry name" value="F-box_SF"/>
    <property type="match status" value="1"/>
</dbReference>
<dbReference type="GeneID" id="112293503"/>
<dbReference type="SMART" id="SM00256">
    <property type="entry name" value="FBOX"/>
    <property type="match status" value="1"/>
</dbReference>
<dbReference type="InterPro" id="IPR001810">
    <property type="entry name" value="F-box_dom"/>
</dbReference>
<dbReference type="Gramene" id="Pp3c16_6980V3.3">
    <property type="protein sequence ID" value="Pp3c16_6980V3.3"/>
    <property type="gene ID" value="Pp3c16_6980"/>
</dbReference>
<dbReference type="STRING" id="3218.A0A2K1J7H9"/>
<feature type="signal peptide" evidence="1">
    <location>
        <begin position="1"/>
        <end position="17"/>
    </location>
</feature>
<feature type="domain" description="F-box" evidence="2">
    <location>
        <begin position="57"/>
        <end position="103"/>
    </location>
</feature>
<dbReference type="EnsemblPlants" id="Pp3c16_6980V3.3">
    <property type="protein sequence ID" value="Pp3c16_6980V3.3"/>
    <property type="gene ID" value="Pp3c16_6980"/>
</dbReference>
<dbReference type="PaxDb" id="3218-PP1S194_4V6.1"/>
<dbReference type="Pfam" id="PF12937">
    <property type="entry name" value="F-box-like"/>
    <property type="match status" value="1"/>
</dbReference>
<dbReference type="EnsemblPlants" id="Pp3c16_6980V3.6">
    <property type="protein sequence ID" value="Pp3c16_6980V3.6"/>
    <property type="gene ID" value="Pp3c16_6980"/>
</dbReference>
<reference evidence="3 5" key="1">
    <citation type="journal article" date="2008" name="Science">
        <title>The Physcomitrella genome reveals evolutionary insights into the conquest of land by plants.</title>
        <authorList>
            <person name="Rensing S."/>
            <person name="Lang D."/>
            <person name="Zimmer A."/>
            <person name="Terry A."/>
            <person name="Salamov A."/>
            <person name="Shapiro H."/>
            <person name="Nishiyama T."/>
            <person name="Perroud P.-F."/>
            <person name="Lindquist E."/>
            <person name="Kamisugi Y."/>
            <person name="Tanahashi T."/>
            <person name="Sakakibara K."/>
            <person name="Fujita T."/>
            <person name="Oishi K."/>
            <person name="Shin-I T."/>
            <person name="Kuroki Y."/>
            <person name="Toyoda A."/>
            <person name="Suzuki Y."/>
            <person name="Hashimoto A."/>
            <person name="Yamaguchi K."/>
            <person name="Sugano A."/>
            <person name="Kohara Y."/>
            <person name="Fujiyama A."/>
            <person name="Anterola A."/>
            <person name="Aoki S."/>
            <person name="Ashton N."/>
            <person name="Barbazuk W.B."/>
            <person name="Barker E."/>
            <person name="Bennetzen J."/>
            <person name="Bezanilla M."/>
            <person name="Blankenship R."/>
            <person name="Cho S.H."/>
            <person name="Dutcher S."/>
            <person name="Estelle M."/>
            <person name="Fawcett J.A."/>
            <person name="Gundlach H."/>
            <person name="Hanada K."/>
            <person name="Heyl A."/>
            <person name="Hicks K.A."/>
            <person name="Hugh J."/>
            <person name="Lohr M."/>
            <person name="Mayer K."/>
            <person name="Melkozernov A."/>
            <person name="Murata T."/>
            <person name="Nelson D."/>
            <person name="Pils B."/>
            <person name="Prigge M."/>
            <person name="Reiss B."/>
            <person name="Renner T."/>
            <person name="Rombauts S."/>
            <person name="Rushton P."/>
            <person name="Sanderfoot A."/>
            <person name="Schween G."/>
            <person name="Shiu S.-H."/>
            <person name="Stueber K."/>
            <person name="Theodoulou F.L."/>
            <person name="Tu H."/>
            <person name="Van de Peer Y."/>
            <person name="Verrier P.J."/>
            <person name="Waters E."/>
            <person name="Wood A."/>
            <person name="Yang L."/>
            <person name="Cove D."/>
            <person name="Cuming A."/>
            <person name="Hasebe M."/>
            <person name="Lucas S."/>
            <person name="Mishler D.B."/>
            <person name="Reski R."/>
            <person name="Grigoriev I."/>
            <person name="Quatrano R.S."/>
            <person name="Boore J.L."/>
        </authorList>
    </citation>
    <scope>NUCLEOTIDE SEQUENCE [LARGE SCALE GENOMIC DNA]</scope>
    <source>
        <strain evidence="4 5">cv. Gransden 2004</strain>
    </source>
</reference>
<evidence type="ECO:0000313" key="5">
    <source>
        <dbReference type="Proteomes" id="UP000006727"/>
    </source>
</evidence>
<dbReference type="Gene3D" id="1.20.1280.50">
    <property type="match status" value="1"/>
</dbReference>
<gene>
    <name evidence="4" type="primary">LOC112293503</name>
    <name evidence="3" type="ORF">PHYPA_020586</name>
</gene>
<keyword evidence="5" id="KW-1185">Reference proteome</keyword>
<protein>
    <recommendedName>
        <fullName evidence="2">F-box domain-containing protein</fullName>
    </recommendedName>
</protein>